<dbReference type="EMBL" id="KT591076">
    <property type="protein sequence ID" value="AMB17231.1"/>
    <property type="molecule type" value="Genomic_DNA"/>
</dbReference>
<dbReference type="PROSITE" id="PS50800">
    <property type="entry name" value="SAP"/>
    <property type="match status" value="1"/>
</dbReference>
<dbReference type="Gene3D" id="1.10.720.30">
    <property type="entry name" value="SAP domain"/>
    <property type="match status" value="1"/>
</dbReference>
<organism evidence="3 4">
    <name type="scientific">Mycobacterium phage Weiss13</name>
    <dbReference type="NCBI Taxonomy" id="1784843"/>
    <lineage>
        <taxon>Viruses</taxon>
        <taxon>Duplodnaviria</taxon>
        <taxon>Heunggongvirae</taxon>
        <taxon>Uroviricota</taxon>
        <taxon>Caudoviricetes</taxon>
        <taxon>Papyrusvirus</taxon>
        <taxon>Papyrusvirus send513</taxon>
    </lineage>
</organism>
<sequence>MASGHWPSSDRISKGDNMSRVIRNDHLWTDEEVAYKLARCLGHEVAANRKMFGPGGPREGQAPEPEDDEDDGVTLSLDQDIYEHVLNLKVEDLKAELKQHNLSTRGNEQELRSTLAQYLQDTRDANDNE</sequence>
<dbReference type="SMART" id="SM00513">
    <property type="entry name" value="SAP"/>
    <property type="match status" value="1"/>
</dbReference>
<proteinExistence type="predicted"/>
<dbReference type="InterPro" id="IPR003034">
    <property type="entry name" value="SAP_dom"/>
</dbReference>
<dbReference type="Pfam" id="PF02037">
    <property type="entry name" value="SAP"/>
    <property type="match status" value="1"/>
</dbReference>
<evidence type="ECO:0000256" key="1">
    <source>
        <dbReference type="SAM" id="MobiDB-lite"/>
    </source>
</evidence>
<dbReference type="SUPFAM" id="SSF68906">
    <property type="entry name" value="SAP domain"/>
    <property type="match status" value="1"/>
</dbReference>
<evidence type="ECO:0000259" key="2">
    <source>
        <dbReference type="PROSITE" id="PS50800"/>
    </source>
</evidence>
<dbReference type="InterPro" id="IPR036361">
    <property type="entry name" value="SAP_dom_sf"/>
</dbReference>
<feature type="domain" description="SAP" evidence="2">
    <location>
        <begin position="85"/>
        <end position="119"/>
    </location>
</feature>
<protein>
    <recommendedName>
        <fullName evidence="2">SAP domain-containing protein</fullName>
    </recommendedName>
</protein>
<feature type="region of interest" description="Disordered" evidence="1">
    <location>
        <begin position="47"/>
        <end position="75"/>
    </location>
</feature>
<gene>
    <name evidence="3" type="ORF">SEA_WEISS13_17</name>
</gene>
<name>A0A0Y0A7C6_9CAUD</name>
<evidence type="ECO:0000313" key="4">
    <source>
        <dbReference type="Proteomes" id="UP000224265"/>
    </source>
</evidence>
<dbReference type="Proteomes" id="UP000224265">
    <property type="component" value="Segment"/>
</dbReference>
<evidence type="ECO:0000313" key="3">
    <source>
        <dbReference type="EMBL" id="AMB17231.1"/>
    </source>
</evidence>
<reference evidence="3 4" key="1">
    <citation type="submission" date="2015-08" db="EMBL/GenBank/DDBJ databases">
        <authorList>
            <person name="Adams C.A."/>
            <person name="Ardeshna N.S."/>
            <person name="Badithe A.V."/>
            <person name="Badrani J.H."/>
            <person name="Birkholz E.A."/>
            <person name="Butler M."/>
            <person name="Chu A."/>
            <person name="Farmer C.N."/>
            <person name="Frischer G.M."/>
            <person name="Hsieh L.Y."/>
            <person name="Jackson K.B."/>
            <person name="Kagy D.N."/>
            <person name="Kendall J.C."/>
            <person name="Lin C.Y."/>
            <person name="Morgan M.N."/>
            <person name="Nachnani R."/>
            <person name="Nadeau S.M."/>
            <person name="Parikh M."/>
            <person name="Perez M.V."/>
            <person name="Peters C.E."/>
            <person name="Pogliano J."/>
            <person name="Popescu N.I."/>
            <person name="Shiao R."/>
            <person name="Song C.L."/>
            <person name="Ting J.M."/>
            <person name="Udani D.R."/>
            <person name="Waller L.B."/>
            <person name="Wang A.Y."/>
            <person name="Wu C.E."/>
            <person name="Yang A.B."/>
            <person name="Yao J."/>
            <person name="Zhang B.H."/>
            <person name="Anders K.R."/>
            <person name="Bradley K.W."/>
            <person name="Asai D.J."/>
            <person name="Bowman C.A."/>
            <person name="Russell D.A."/>
            <person name="Pope W.H."/>
            <person name="Jacobs-Sera D."/>
            <person name="Hendrix R.W."/>
            <person name="Hatfull G.F."/>
        </authorList>
    </citation>
    <scope>NUCLEOTIDE SEQUENCE [LARGE SCALE GENOMIC DNA]</scope>
</reference>
<accession>A0A0Y0A7C6</accession>